<reference evidence="3" key="2">
    <citation type="submission" date="2021-03" db="UniProtKB">
        <authorList>
            <consortium name="EnsemblPlants"/>
        </authorList>
    </citation>
    <scope>IDENTIFICATION</scope>
</reference>
<evidence type="ECO:0000313" key="4">
    <source>
        <dbReference type="Proteomes" id="UP000596660"/>
    </source>
</evidence>
<feature type="compositionally biased region" description="Polar residues" evidence="1">
    <location>
        <begin position="100"/>
        <end position="120"/>
    </location>
</feature>
<keyword evidence="2" id="KW-0812">Transmembrane</keyword>
<keyword evidence="4" id="KW-1185">Reference proteome</keyword>
<dbReference type="Proteomes" id="UP000596660">
    <property type="component" value="Unplaced"/>
</dbReference>
<evidence type="ECO:0000313" key="3">
    <source>
        <dbReference type="EnsemblPlants" id="AUR62027272-RA:cds"/>
    </source>
</evidence>
<proteinExistence type="predicted"/>
<protein>
    <submittedName>
        <fullName evidence="3">Uncharacterized protein</fullName>
    </submittedName>
</protein>
<name>A0A803MCS9_CHEQI</name>
<sequence length="354" mass="37704">MEDSSSILDCCPTIKDAIADERECFCLTKEIFGRNASHARTWSNILIFCSVTASLDSLCPDSDSSPIVPTSSSPESPPSIEPSPSESDPITPSTGIEPSPTESDPITPSTGIEPSPTESNPVLPPTVMLTTISIRPSLAQDDEVENAGCWLKISSCLGDNDVALCCPIIQQEIDDERDCFCLMKETALQNATIDASFSTILTFCDISGSFQTLCPDGPPTSSTPTTEVTIPASDESLPTDVGECWHRISDCTDSKSDSLDCCPIVKQAIADERECFCSNSDADIFFQYLALCEIRDSFDTICPSSASHGTTAKIPKSAKPLNIKGSTNNNVALSVGLLPTSLLIILALSSLVLK</sequence>
<feature type="transmembrane region" description="Helical" evidence="2">
    <location>
        <begin position="331"/>
        <end position="353"/>
    </location>
</feature>
<feature type="region of interest" description="Disordered" evidence="1">
    <location>
        <begin position="60"/>
        <end position="124"/>
    </location>
</feature>
<keyword evidence="2" id="KW-0472">Membrane</keyword>
<organism evidence="3 4">
    <name type="scientific">Chenopodium quinoa</name>
    <name type="common">Quinoa</name>
    <dbReference type="NCBI Taxonomy" id="63459"/>
    <lineage>
        <taxon>Eukaryota</taxon>
        <taxon>Viridiplantae</taxon>
        <taxon>Streptophyta</taxon>
        <taxon>Embryophyta</taxon>
        <taxon>Tracheophyta</taxon>
        <taxon>Spermatophyta</taxon>
        <taxon>Magnoliopsida</taxon>
        <taxon>eudicotyledons</taxon>
        <taxon>Gunneridae</taxon>
        <taxon>Pentapetalae</taxon>
        <taxon>Caryophyllales</taxon>
        <taxon>Chenopodiaceae</taxon>
        <taxon>Chenopodioideae</taxon>
        <taxon>Atripliceae</taxon>
        <taxon>Chenopodium</taxon>
    </lineage>
</organism>
<evidence type="ECO:0000256" key="1">
    <source>
        <dbReference type="SAM" id="MobiDB-lite"/>
    </source>
</evidence>
<feature type="compositionally biased region" description="Low complexity" evidence="1">
    <location>
        <begin position="60"/>
        <end position="74"/>
    </location>
</feature>
<dbReference type="AlphaFoldDB" id="A0A803MCS9"/>
<keyword evidence="2" id="KW-1133">Transmembrane helix</keyword>
<accession>A0A803MCS9</accession>
<dbReference type="EnsemblPlants" id="AUR62027272-RA">
    <property type="protein sequence ID" value="AUR62027272-RA:cds"/>
    <property type="gene ID" value="AUR62027272"/>
</dbReference>
<reference evidence="3" key="1">
    <citation type="journal article" date="2017" name="Nature">
        <title>The genome of Chenopodium quinoa.</title>
        <authorList>
            <person name="Jarvis D.E."/>
            <person name="Ho Y.S."/>
            <person name="Lightfoot D.J."/>
            <person name="Schmoeckel S.M."/>
            <person name="Li B."/>
            <person name="Borm T.J.A."/>
            <person name="Ohyanagi H."/>
            <person name="Mineta K."/>
            <person name="Michell C.T."/>
            <person name="Saber N."/>
            <person name="Kharbatia N.M."/>
            <person name="Rupper R.R."/>
            <person name="Sharp A.R."/>
            <person name="Dally N."/>
            <person name="Boughton B.A."/>
            <person name="Woo Y.H."/>
            <person name="Gao G."/>
            <person name="Schijlen E.G.W.M."/>
            <person name="Guo X."/>
            <person name="Momin A.A."/>
            <person name="Negrao S."/>
            <person name="Al-Babili S."/>
            <person name="Gehring C."/>
            <person name="Roessner U."/>
            <person name="Jung C."/>
            <person name="Murphy K."/>
            <person name="Arold S.T."/>
            <person name="Gojobori T."/>
            <person name="van der Linden C.G."/>
            <person name="van Loo E.N."/>
            <person name="Jellen E.N."/>
            <person name="Maughan P.J."/>
            <person name="Tester M."/>
        </authorList>
    </citation>
    <scope>NUCLEOTIDE SEQUENCE [LARGE SCALE GENOMIC DNA]</scope>
    <source>
        <strain evidence="3">cv. PI 614886</strain>
    </source>
</reference>
<feature type="compositionally biased region" description="Low complexity" evidence="1">
    <location>
        <begin position="82"/>
        <end position="94"/>
    </location>
</feature>
<evidence type="ECO:0000256" key="2">
    <source>
        <dbReference type="SAM" id="Phobius"/>
    </source>
</evidence>
<dbReference type="Gramene" id="AUR62027272-RA">
    <property type="protein sequence ID" value="AUR62027272-RA:cds"/>
    <property type="gene ID" value="AUR62027272"/>
</dbReference>